<keyword evidence="12 14" id="KW-0378">Hydrolase</keyword>
<dbReference type="SUPFAM" id="SSF53098">
    <property type="entry name" value="Ribonuclease H-like"/>
    <property type="match status" value="1"/>
</dbReference>
<dbReference type="EMBL" id="AODG01000011">
    <property type="protein sequence ID" value="EUJ27816.1"/>
    <property type="molecule type" value="Genomic_DNA"/>
</dbReference>
<comment type="catalytic activity">
    <reaction evidence="1 14 15 16">
        <text>Endonucleolytic cleavage to 5'-phosphomonoester.</text>
        <dbReference type="EC" id="3.1.26.4"/>
    </reaction>
</comment>
<dbReference type="PROSITE" id="PS51975">
    <property type="entry name" value="RNASE_H_2"/>
    <property type="match status" value="1"/>
</dbReference>
<evidence type="ECO:0000256" key="5">
    <source>
        <dbReference type="ARBA" id="ARBA00007383"/>
    </source>
</evidence>
<evidence type="ECO:0000256" key="9">
    <source>
        <dbReference type="ARBA" id="ARBA00022722"/>
    </source>
</evidence>
<evidence type="ECO:0000259" key="17">
    <source>
        <dbReference type="PROSITE" id="PS51975"/>
    </source>
</evidence>
<dbReference type="NCBIfam" id="NF000595">
    <property type="entry name" value="PRK00015.1-3"/>
    <property type="match status" value="1"/>
</dbReference>
<dbReference type="InterPro" id="IPR012337">
    <property type="entry name" value="RNaseH-like_sf"/>
</dbReference>
<feature type="binding site" evidence="14 15">
    <location>
        <position position="79"/>
    </location>
    <ligand>
        <name>a divalent metal cation</name>
        <dbReference type="ChEBI" id="CHEBI:60240"/>
    </ligand>
</feature>
<dbReference type="AlphaFoldDB" id="A0A829R5S4"/>
<evidence type="ECO:0000256" key="7">
    <source>
        <dbReference type="ARBA" id="ARBA00019179"/>
    </source>
</evidence>
<evidence type="ECO:0000256" key="13">
    <source>
        <dbReference type="ARBA" id="ARBA00023211"/>
    </source>
</evidence>
<dbReference type="FunFam" id="3.30.420.10:FF:000006">
    <property type="entry name" value="Ribonuclease HII"/>
    <property type="match status" value="1"/>
</dbReference>
<keyword evidence="13 14" id="KW-0464">Manganese</keyword>
<evidence type="ECO:0000256" key="16">
    <source>
        <dbReference type="RuleBase" id="RU003515"/>
    </source>
</evidence>
<protein>
    <recommendedName>
        <fullName evidence="7 14">Ribonuclease HII</fullName>
        <shortName evidence="14">RNase HII</shortName>
        <ecNumber evidence="6 14">3.1.26.4</ecNumber>
    </recommendedName>
</protein>
<proteinExistence type="inferred from homology"/>
<dbReference type="PANTHER" id="PTHR10954:SF18">
    <property type="entry name" value="RIBONUCLEASE HII"/>
    <property type="match status" value="1"/>
</dbReference>
<name>A0A829R5S4_LISGR</name>
<dbReference type="GO" id="GO:0003723">
    <property type="term" value="F:RNA binding"/>
    <property type="evidence" value="ECO:0007669"/>
    <property type="project" value="UniProtKB-UniRule"/>
</dbReference>
<evidence type="ECO:0000256" key="15">
    <source>
        <dbReference type="PROSITE-ProRule" id="PRU01319"/>
    </source>
</evidence>
<evidence type="ECO:0000256" key="6">
    <source>
        <dbReference type="ARBA" id="ARBA00012180"/>
    </source>
</evidence>
<dbReference type="GO" id="GO:0004523">
    <property type="term" value="F:RNA-DNA hybrid ribonuclease activity"/>
    <property type="evidence" value="ECO:0007669"/>
    <property type="project" value="UniProtKB-UniRule"/>
</dbReference>
<dbReference type="HAMAP" id="MF_00052_B">
    <property type="entry name" value="RNase_HII_B"/>
    <property type="match status" value="1"/>
</dbReference>
<evidence type="ECO:0000256" key="14">
    <source>
        <dbReference type="HAMAP-Rule" id="MF_00052"/>
    </source>
</evidence>
<dbReference type="GO" id="GO:0043137">
    <property type="term" value="P:DNA replication, removal of RNA primer"/>
    <property type="evidence" value="ECO:0007669"/>
    <property type="project" value="TreeGrafter"/>
</dbReference>
<dbReference type="InterPro" id="IPR001352">
    <property type="entry name" value="RNase_HII/HIII"/>
</dbReference>
<keyword evidence="8 14" id="KW-0963">Cytoplasm</keyword>
<dbReference type="InterPro" id="IPR036397">
    <property type="entry name" value="RNaseH_sf"/>
</dbReference>
<dbReference type="NCBIfam" id="NF000594">
    <property type="entry name" value="PRK00015.1-1"/>
    <property type="match status" value="1"/>
</dbReference>
<dbReference type="GO" id="GO:0005737">
    <property type="term" value="C:cytoplasm"/>
    <property type="evidence" value="ECO:0007669"/>
    <property type="project" value="UniProtKB-SubCell"/>
</dbReference>
<comment type="subcellular location">
    <subcellularLocation>
        <location evidence="4 14">Cytoplasm</location>
    </subcellularLocation>
</comment>
<sequence>MIESISTIKAKLAELEFSMQSDYIKRLRSDSRKGVQQVIRAWEKKQQQAQESLLKLQEMKQFESEYLKAGYSRIAGVDEVGRGPLAGPVVAAAVILPNDFSVTGINDSKQLSEEKRQYYYDIIREQAVSIGISIQSHEVIDQVNIYEATKLAMAEALDNLDPAPDFTLIDAMKLGYSKQELAIIKGDTKSISIAAASIIAKVTRDSLMKEAEQLYPGYDFAHNMGYGTKLHLEGLDKQGVCPIHRLTFAPVKAANSRFQ</sequence>
<evidence type="ECO:0000256" key="4">
    <source>
        <dbReference type="ARBA" id="ARBA00004496"/>
    </source>
</evidence>
<evidence type="ECO:0000256" key="3">
    <source>
        <dbReference type="ARBA" id="ARBA00004065"/>
    </source>
</evidence>
<comment type="similarity">
    <text evidence="5 14 16">Belongs to the RNase HII family.</text>
</comment>
<feature type="domain" description="RNase H type-2" evidence="17">
    <location>
        <begin position="72"/>
        <end position="259"/>
    </location>
</feature>
<comment type="cofactor">
    <cofactor evidence="2">
        <name>Mg(2+)</name>
        <dbReference type="ChEBI" id="CHEBI:18420"/>
    </cofactor>
</comment>
<dbReference type="GO" id="GO:0030145">
    <property type="term" value="F:manganese ion binding"/>
    <property type="evidence" value="ECO:0007669"/>
    <property type="project" value="UniProtKB-UniRule"/>
</dbReference>
<evidence type="ECO:0000313" key="18">
    <source>
        <dbReference type="EMBL" id="EUJ27816.1"/>
    </source>
</evidence>
<dbReference type="GO" id="GO:0006298">
    <property type="term" value="P:mismatch repair"/>
    <property type="evidence" value="ECO:0007669"/>
    <property type="project" value="TreeGrafter"/>
</dbReference>
<dbReference type="InterPro" id="IPR024567">
    <property type="entry name" value="RNase_HII/HIII_dom"/>
</dbReference>
<dbReference type="PANTHER" id="PTHR10954">
    <property type="entry name" value="RIBONUCLEASE H2 SUBUNIT A"/>
    <property type="match status" value="1"/>
</dbReference>
<evidence type="ECO:0000256" key="2">
    <source>
        <dbReference type="ARBA" id="ARBA00001946"/>
    </source>
</evidence>
<gene>
    <name evidence="14 18" type="primary">rnhB</name>
    <name evidence="18" type="ORF">LMUR_09884</name>
</gene>
<keyword evidence="11 14" id="KW-0255">Endonuclease</keyword>
<comment type="cofactor">
    <cofactor evidence="14 15">
        <name>Mn(2+)</name>
        <dbReference type="ChEBI" id="CHEBI:29035"/>
    </cofactor>
    <cofactor evidence="14 15">
        <name>Mg(2+)</name>
        <dbReference type="ChEBI" id="CHEBI:18420"/>
    </cofactor>
    <text evidence="14 15">Manganese or magnesium. Binds 1 divalent metal ion per monomer in the absence of substrate. May bind a second metal ion after substrate binding.</text>
</comment>
<feature type="binding site" evidence="14 15">
    <location>
        <position position="170"/>
    </location>
    <ligand>
        <name>a divalent metal cation</name>
        <dbReference type="ChEBI" id="CHEBI:60240"/>
    </ligand>
</feature>
<dbReference type="Gene3D" id="3.30.420.10">
    <property type="entry name" value="Ribonuclease H-like superfamily/Ribonuclease H"/>
    <property type="match status" value="1"/>
</dbReference>
<dbReference type="EC" id="3.1.26.4" evidence="6 14"/>
<evidence type="ECO:0000256" key="1">
    <source>
        <dbReference type="ARBA" id="ARBA00000077"/>
    </source>
</evidence>
<dbReference type="Proteomes" id="UP000019251">
    <property type="component" value="Unassembled WGS sequence"/>
</dbReference>
<dbReference type="RefSeq" id="WP_036106499.1">
    <property type="nucleotide sequence ID" value="NZ_AODG01000011.1"/>
</dbReference>
<keyword evidence="9 14" id="KW-0540">Nuclease</keyword>
<dbReference type="InterPro" id="IPR022898">
    <property type="entry name" value="RNase_HII"/>
</dbReference>
<dbReference type="CDD" id="cd07182">
    <property type="entry name" value="RNase_HII_bacteria_HII_like"/>
    <property type="match status" value="1"/>
</dbReference>
<evidence type="ECO:0000256" key="10">
    <source>
        <dbReference type="ARBA" id="ARBA00022723"/>
    </source>
</evidence>
<accession>A0A829R5S4</accession>
<dbReference type="Pfam" id="PF01351">
    <property type="entry name" value="RNase_HII"/>
    <property type="match status" value="1"/>
</dbReference>
<reference evidence="18 19" key="1">
    <citation type="submission" date="2012-12" db="EMBL/GenBank/DDBJ databases">
        <title>Novel taxa of Listeriaceae from agricultural environments in the United States.</title>
        <authorList>
            <person name="den Bakker H.C."/>
            <person name="Allred A."/>
            <person name="Warchocki S."/>
            <person name="Wright E.M."/>
            <person name="Burrell A."/>
            <person name="Nightingale K.K."/>
            <person name="Kephart D."/>
            <person name="Wiedmann M."/>
        </authorList>
    </citation>
    <scope>NUCLEOTIDE SEQUENCE [LARGE SCALE GENOMIC DNA]</scope>
    <source>
        <strain evidence="18 19">FSL F6-1183</strain>
    </source>
</reference>
<feature type="binding site" evidence="14 15">
    <location>
        <position position="78"/>
    </location>
    <ligand>
        <name>a divalent metal cation</name>
        <dbReference type="ChEBI" id="CHEBI:60240"/>
    </ligand>
</feature>
<organism evidence="18 19">
    <name type="scientific">Listeria grayi FSL F6-1183</name>
    <dbReference type="NCBI Taxonomy" id="1265827"/>
    <lineage>
        <taxon>Bacteria</taxon>
        <taxon>Bacillati</taxon>
        <taxon>Bacillota</taxon>
        <taxon>Bacilli</taxon>
        <taxon>Bacillales</taxon>
        <taxon>Listeriaceae</taxon>
        <taxon>Listeria</taxon>
    </lineage>
</organism>
<dbReference type="GO" id="GO:0032299">
    <property type="term" value="C:ribonuclease H2 complex"/>
    <property type="evidence" value="ECO:0007669"/>
    <property type="project" value="TreeGrafter"/>
</dbReference>
<evidence type="ECO:0000313" key="19">
    <source>
        <dbReference type="Proteomes" id="UP000019251"/>
    </source>
</evidence>
<comment type="caution">
    <text evidence="18">The sequence shown here is derived from an EMBL/GenBank/DDBJ whole genome shotgun (WGS) entry which is preliminary data.</text>
</comment>
<comment type="function">
    <text evidence="3 14 16">Endonuclease that specifically degrades the RNA of RNA-DNA hybrids.</text>
</comment>
<evidence type="ECO:0000256" key="11">
    <source>
        <dbReference type="ARBA" id="ARBA00022759"/>
    </source>
</evidence>
<evidence type="ECO:0000256" key="8">
    <source>
        <dbReference type="ARBA" id="ARBA00022490"/>
    </source>
</evidence>
<keyword evidence="10 14" id="KW-0479">Metal-binding</keyword>
<evidence type="ECO:0000256" key="12">
    <source>
        <dbReference type="ARBA" id="ARBA00022801"/>
    </source>
</evidence>